<accession>A0A378P8H3</accession>
<name>A0A378P8H3_KLEPN</name>
<sequence length="52" mass="6114">MWSNYYISHSSRISQFTTIATSHIDNYVIKLFIELTQRLADVSIFLNKGYAR</sequence>
<dbReference type="AlphaFoldDB" id="A0A378P8H3"/>
<evidence type="ECO:0000313" key="6">
    <source>
        <dbReference type="Proteomes" id="UP000255192"/>
    </source>
</evidence>
<dbReference type="Proteomes" id="UP000255099">
    <property type="component" value="Unassembled WGS sequence"/>
</dbReference>
<reference evidence="4 5" key="1">
    <citation type="submission" date="2018-06" db="EMBL/GenBank/DDBJ databases">
        <authorList>
            <consortium name="Pathogen Informatics"/>
            <person name="Doyle S."/>
        </authorList>
    </citation>
    <scope>NUCLEOTIDE SEQUENCE [LARGE SCALE GENOMIC DNA]</scope>
    <source>
        <strain evidence="3 6">NCTC204</strain>
        <strain evidence="2 4">NCTC8849</strain>
        <strain evidence="1 5">NCTC9637</strain>
    </source>
</reference>
<dbReference type="Proteomes" id="UP000255192">
    <property type="component" value="Unassembled WGS sequence"/>
</dbReference>
<evidence type="ECO:0000313" key="4">
    <source>
        <dbReference type="Proteomes" id="UP000254799"/>
    </source>
</evidence>
<evidence type="ECO:0000313" key="3">
    <source>
        <dbReference type="EMBL" id="STY78654.1"/>
    </source>
</evidence>
<evidence type="ECO:0000313" key="2">
    <source>
        <dbReference type="EMBL" id="STU51623.1"/>
    </source>
</evidence>
<organism evidence="3 6">
    <name type="scientific">Klebsiella pneumoniae</name>
    <dbReference type="NCBI Taxonomy" id="573"/>
    <lineage>
        <taxon>Bacteria</taxon>
        <taxon>Pseudomonadati</taxon>
        <taxon>Pseudomonadota</taxon>
        <taxon>Gammaproteobacteria</taxon>
        <taxon>Enterobacterales</taxon>
        <taxon>Enterobacteriaceae</taxon>
        <taxon>Klebsiella/Raoultella group</taxon>
        <taxon>Klebsiella</taxon>
        <taxon>Klebsiella pneumoniae complex</taxon>
    </lineage>
</organism>
<dbReference type="Proteomes" id="UP000254799">
    <property type="component" value="Unassembled WGS sequence"/>
</dbReference>
<protein>
    <submittedName>
        <fullName evidence="3">Uncharacterized protein</fullName>
    </submittedName>
</protein>
<evidence type="ECO:0000313" key="5">
    <source>
        <dbReference type="Proteomes" id="UP000255099"/>
    </source>
</evidence>
<gene>
    <name evidence="3" type="ORF">NCTC204_06981</name>
    <name evidence="2" type="ORF">NCTC8849_06649</name>
    <name evidence="1" type="ORF">NCTC9637_00055</name>
</gene>
<proteinExistence type="predicted"/>
<evidence type="ECO:0000313" key="1">
    <source>
        <dbReference type="EMBL" id="STT45218.1"/>
    </source>
</evidence>
<dbReference type="EMBL" id="UGLB01000001">
    <property type="protein sequence ID" value="STT45218.1"/>
    <property type="molecule type" value="Genomic_DNA"/>
</dbReference>
<dbReference type="EMBL" id="UGLC01000005">
    <property type="protein sequence ID" value="STU51623.1"/>
    <property type="molecule type" value="Genomic_DNA"/>
</dbReference>
<dbReference type="EMBL" id="UGMD01000003">
    <property type="protein sequence ID" value="STY78654.1"/>
    <property type="molecule type" value="Genomic_DNA"/>
</dbReference>